<dbReference type="Proteomes" id="UP001066276">
    <property type="component" value="Chromosome 5"/>
</dbReference>
<protein>
    <submittedName>
        <fullName evidence="2">Uncharacterized protein</fullName>
    </submittedName>
</protein>
<comment type="caution">
    <text evidence="2">The sequence shown here is derived from an EMBL/GenBank/DDBJ whole genome shotgun (WGS) entry which is preliminary data.</text>
</comment>
<dbReference type="EMBL" id="JANPWB010000009">
    <property type="protein sequence ID" value="KAJ1156479.1"/>
    <property type="molecule type" value="Genomic_DNA"/>
</dbReference>
<feature type="compositionally biased region" description="Polar residues" evidence="1">
    <location>
        <begin position="52"/>
        <end position="61"/>
    </location>
</feature>
<organism evidence="2 3">
    <name type="scientific">Pleurodeles waltl</name>
    <name type="common">Iberian ribbed newt</name>
    <dbReference type="NCBI Taxonomy" id="8319"/>
    <lineage>
        <taxon>Eukaryota</taxon>
        <taxon>Metazoa</taxon>
        <taxon>Chordata</taxon>
        <taxon>Craniata</taxon>
        <taxon>Vertebrata</taxon>
        <taxon>Euteleostomi</taxon>
        <taxon>Amphibia</taxon>
        <taxon>Batrachia</taxon>
        <taxon>Caudata</taxon>
        <taxon>Salamandroidea</taxon>
        <taxon>Salamandridae</taxon>
        <taxon>Pleurodelinae</taxon>
        <taxon>Pleurodeles</taxon>
    </lineage>
</organism>
<keyword evidence="3" id="KW-1185">Reference proteome</keyword>
<evidence type="ECO:0000256" key="1">
    <source>
        <dbReference type="SAM" id="MobiDB-lite"/>
    </source>
</evidence>
<dbReference type="AlphaFoldDB" id="A0AAV7RUK8"/>
<name>A0AAV7RUK8_PLEWA</name>
<evidence type="ECO:0000313" key="3">
    <source>
        <dbReference type="Proteomes" id="UP001066276"/>
    </source>
</evidence>
<feature type="compositionally biased region" description="Basic and acidic residues" evidence="1">
    <location>
        <begin position="29"/>
        <end position="48"/>
    </location>
</feature>
<feature type="region of interest" description="Disordered" evidence="1">
    <location>
        <begin position="1"/>
        <end position="86"/>
    </location>
</feature>
<sequence length="86" mass="9020">MGTLAASLPRFPVSRETLETFRTAGGQKDSGRVEGRGVNGERKTDRGDGAGQQETTEQGADSSGDVENEAREEGAPEARTKEPGPS</sequence>
<feature type="compositionally biased region" description="Basic and acidic residues" evidence="1">
    <location>
        <begin position="68"/>
        <end position="86"/>
    </location>
</feature>
<gene>
    <name evidence="2" type="ORF">NDU88_009198</name>
</gene>
<accession>A0AAV7RUK8</accession>
<proteinExistence type="predicted"/>
<reference evidence="2" key="1">
    <citation type="journal article" date="2022" name="bioRxiv">
        <title>Sequencing and chromosome-scale assembly of the giantPleurodeles waltlgenome.</title>
        <authorList>
            <person name="Brown T."/>
            <person name="Elewa A."/>
            <person name="Iarovenko S."/>
            <person name="Subramanian E."/>
            <person name="Araus A.J."/>
            <person name="Petzold A."/>
            <person name="Susuki M."/>
            <person name="Suzuki K.-i.T."/>
            <person name="Hayashi T."/>
            <person name="Toyoda A."/>
            <person name="Oliveira C."/>
            <person name="Osipova E."/>
            <person name="Leigh N.D."/>
            <person name="Simon A."/>
            <person name="Yun M.H."/>
        </authorList>
    </citation>
    <scope>NUCLEOTIDE SEQUENCE</scope>
    <source>
        <strain evidence="2">20211129_DDA</strain>
        <tissue evidence="2">Liver</tissue>
    </source>
</reference>
<evidence type="ECO:0000313" key="2">
    <source>
        <dbReference type="EMBL" id="KAJ1156479.1"/>
    </source>
</evidence>